<evidence type="ECO:0000313" key="5">
    <source>
        <dbReference type="Proteomes" id="UP000295058"/>
    </source>
</evidence>
<feature type="transmembrane region" description="Helical" evidence="1">
    <location>
        <begin position="93"/>
        <end position="114"/>
    </location>
</feature>
<keyword evidence="1" id="KW-1133">Transmembrane helix</keyword>
<evidence type="ECO:0000313" key="2">
    <source>
        <dbReference type="EMBL" id="OYD22620.1"/>
    </source>
</evidence>
<keyword evidence="1" id="KW-0472">Membrane</keyword>
<reference evidence="3 5" key="2">
    <citation type="submission" date="2019-03" db="EMBL/GenBank/DDBJ databases">
        <title>Genomic Encyclopedia of Archaeal and Bacterial Type Strains, Phase II (KMG-II): from individual species to whole genera.</title>
        <authorList>
            <person name="Goeker M."/>
        </authorList>
    </citation>
    <scope>NUCLEOTIDE SEQUENCE [LARGE SCALE GENOMIC DNA]</scope>
    <source>
        <strain evidence="3 5">DSM 15594</strain>
    </source>
</reference>
<comment type="caution">
    <text evidence="2">The sequence shown here is derived from an EMBL/GenBank/DDBJ whole genome shotgun (WGS) entry which is preliminary data.</text>
</comment>
<accession>A0A235CDI8</accession>
<evidence type="ECO:0000313" key="4">
    <source>
        <dbReference type="Proteomes" id="UP000243640"/>
    </source>
</evidence>
<protein>
    <recommendedName>
        <fullName evidence="6">DUF1449 domain-containing protein</fullName>
    </recommendedName>
</protein>
<dbReference type="AlphaFoldDB" id="A0A235CDI8"/>
<organism evidence="2 4">
    <name type="scientific">Oceanimonas baumannii</name>
    <dbReference type="NCBI Taxonomy" id="129578"/>
    <lineage>
        <taxon>Bacteria</taxon>
        <taxon>Pseudomonadati</taxon>
        <taxon>Pseudomonadota</taxon>
        <taxon>Gammaproteobacteria</taxon>
        <taxon>Aeromonadales</taxon>
        <taxon>Aeromonadaceae</taxon>
        <taxon>Oceanimonas</taxon>
    </lineage>
</organism>
<dbReference type="EMBL" id="SODO01000011">
    <property type="protein sequence ID" value="TDW57622.1"/>
    <property type="molecule type" value="Genomic_DNA"/>
</dbReference>
<keyword evidence="1" id="KW-0812">Transmembrane</keyword>
<proteinExistence type="predicted"/>
<dbReference type="Proteomes" id="UP000295058">
    <property type="component" value="Unassembled WGS sequence"/>
</dbReference>
<feature type="transmembrane region" description="Helical" evidence="1">
    <location>
        <begin position="62"/>
        <end position="87"/>
    </location>
</feature>
<keyword evidence="5" id="KW-1185">Reference proteome</keyword>
<sequence length="199" mass="22401">MDVWQMIFAFPVIMTAVPFFILFILLLLSVLTGFFGEIFPDMDAEAEVPGLKLLLPIGITRVPLMISLPVIFFFATAMLLAFSFIVSPLLTGVLFYSAGTVAIFPSCYISLYLASWVLRPLAPLFDSNRIYARVNYIGMTGRVRTGSVNESFGEVVVTRDGIENQIDVYCDASEELRYGDEVRILNFNDATRRHFITRQ</sequence>
<reference evidence="2 4" key="1">
    <citation type="submission" date="2017-08" db="EMBL/GenBank/DDBJ databases">
        <title>Draft Genome Sequence of the Marine Bacterium Oceanimonas baumannii ATCC 700832.</title>
        <authorList>
            <person name="Mcclelland W.D."/>
            <person name="Brennan M.A."/>
            <person name="Trachtenberg A.M."/>
            <person name="Maclea K.S."/>
        </authorList>
    </citation>
    <scope>NUCLEOTIDE SEQUENCE [LARGE SCALE GENOMIC DNA]</scope>
    <source>
        <strain evidence="2 4">ATCC 700832</strain>
    </source>
</reference>
<dbReference type="RefSeq" id="WP_094279381.1">
    <property type="nucleotide sequence ID" value="NZ_NQJF01000014.1"/>
</dbReference>
<dbReference type="OrthoDB" id="5827192at2"/>
<evidence type="ECO:0008006" key="6">
    <source>
        <dbReference type="Google" id="ProtNLM"/>
    </source>
</evidence>
<evidence type="ECO:0000313" key="3">
    <source>
        <dbReference type="EMBL" id="TDW57622.1"/>
    </source>
</evidence>
<name>A0A235CDI8_9GAMM</name>
<dbReference type="Proteomes" id="UP000243640">
    <property type="component" value="Unassembled WGS sequence"/>
</dbReference>
<feature type="transmembrane region" description="Helical" evidence="1">
    <location>
        <begin position="6"/>
        <end position="35"/>
    </location>
</feature>
<evidence type="ECO:0000256" key="1">
    <source>
        <dbReference type="SAM" id="Phobius"/>
    </source>
</evidence>
<dbReference type="EMBL" id="NQJF01000014">
    <property type="protein sequence ID" value="OYD22620.1"/>
    <property type="molecule type" value="Genomic_DNA"/>
</dbReference>
<gene>
    <name evidence="2" type="ORF">B6S09_15360</name>
    <name evidence="3" type="ORF">LY04_02703</name>
</gene>